<protein>
    <submittedName>
        <fullName evidence="7">Iron only hydrogenase large subunit, C-terminal domain</fullName>
    </submittedName>
</protein>
<evidence type="ECO:0000259" key="6">
    <source>
        <dbReference type="PROSITE" id="PS51656"/>
    </source>
</evidence>
<dbReference type="SUPFAM" id="SSF53920">
    <property type="entry name" value="Fe-only hydrogenase"/>
    <property type="match status" value="1"/>
</dbReference>
<dbReference type="Pfam" id="PF13237">
    <property type="entry name" value="Fer4_10"/>
    <property type="match status" value="1"/>
</dbReference>
<dbReference type="GO" id="GO:0051539">
    <property type="term" value="F:4 iron, 4 sulfur cluster binding"/>
    <property type="evidence" value="ECO:0007669"/>
    <property type="project" value="UniProtKB-KW"/>
</dbReference>
<dbReference type="Pfam" id="PF02906">
    <property type="entry name" value="Fe_hyd_lg_C"/>
    <property type="match status" value="2"/>
</dbReference>
<keyword evidence="2" id="KW-0479">Metal-binding</keyword>
<feature type="domain" description="4Fe-4S ferredoxin-type" evidence="5">
    <location>
        <begin position="37"/>
        <end position="65"/>
    </location>
</feature>
<proteinExistence type="predicted"/>
<dbReference type="InterPro" id="IPR004108">
    <property type="entry name" value="Fe_hydrogenase_lsu_C"/>
</dbReference>
<dbReference type="PANTHER" id="PTHR11615">
    <property type="entry name" value="NITRATE, FORMATE, IRON DEHYDROGENASE"/>
    <property type="match status" value="1"/>
</dbReference>
<keyword evidence="3" id="KW-0408">Iron</keyword>
<dbReference type="InterPro" id="IPR007202">
    <property type="entry name" value="4Fe-4S_dom"/>
</dbReference>
<dbReference type="SUPFAM" id="SSF54862">
    <property type="entry name" value="4Fe-4S ferredoxins"/>
    <property type="match status" value="1"/>
</dbReference>
<dbReference type="PROSITE" id="PS51656">
    <property type="entry name" value="4FE4S"/>
    <property type="match status" value="1"/>
</dbReference>
<dbReference type="Pfam" id="PF04060">
    <property type="entry name" value="FeS"/>
    <property type="match status" value="1"/>
</dbReference>
<dbReference type="Gene3D" id="3.30.70.20">
    <property type="match status" value="1"/>
</dbReference>
<dbReference type="InterPro" id="IPR009016">
    <property type="entry name" value="Fe_hydrogenase"/>
</dbReference>
<dbReference type="STRING" id="1122184.SAMN02745176_02052"/>
<dbReference type="Gene3D" id="3.40.950.10">
    <property type="entry name" value="Fe-only Hydrogenase (Larger Subunit), Chain L, domain 3"/>
    <property type="match status" value="1"/>
</dbReference>
<evidence type="ECO:0000313" key="8">
    <source>
        <dbReference type="Proteomes" id="UP000184442"/>
    </source>
</evidence>
<dbReference type="InterPro" id="IPR017896">
    <property type="entry name" value="4Fe4S_Fe-S-bd"/>
</dbReference>
<organism evidence="7 8">
    <name type="scientific">Lutispora thermophila DSM 19022</name>
    <dbReference type="NCBI Taxonomy" id="1122184"/>
    <lineage>
        <taxon>Bacteria</taxon>
        <taxon>Bacillati</taxon>
        <taxon>Bacillota</taxon>
        <taxon>Clostridia</taxon>
        <taxon>Lutisporales</taxon>
        <taxon>Lutisporaceae</taxon>
        <taxon>Lutispora</taxon>
    </lineage>
</organism>
<evidence type="ECO:0000256" key="2">
    <source>
        <dbReference type="ARBA" id="ARBA00022723"/>
    </source>
</evidence>
<evidence type="ECO:0000256" key="3">
    <source>
        <dbReference type="ARBA" id="ARBA00023004"/>
    </source>
</evidence>
<evidence type="ECO:0000313" key="7">
    <source>
        <dbReference type="EMBL" id="SHJ00230.1"/>
    </source>
</evidence>
<dbReference type="EMBL" id="FQZS01000013">
    <property type="protein sequence ID" value="SHJ00230.1"/>
    <property type="molecule type" value="Genomic_DNA"/>
</dbReference>
<dbReference type="RefSeq" id="WP_073026114.1">
    <property type="nucleotide sequence ID" value="NZ_FQZS01000013.1"/>
</dbReference>
<dbReference type="AlphaFoldDB" id="A0A1M6FRE8"/>
<gene>
    <name evidence="7" type="ORF">SAMN02745176_02052</name>
</gene>
<evidence type="ECO:0000259" key="5">
    <source>
        <dbReference type="PROSITE" id="PS51379"/>
    </source>
</evidence>
<keyword evidence="1" id="KW-0004">4Fe-4S</keyword>
<keyword evidence="4" id="KW-0411">Iron-sulfur</keyword>
<dbReference type="PROSITE" id="PS00198">
    <property type="entry name" value="4FE4S_FER_1"/>
    <property type="match status" value="1"/>
</dbReference>
<name>A0A1M6FRE8_9FIRM</name>
<dbReference type="InterPro" id="IPR050340">
    <property type="entry name" value="Cytosolic_Fe-S_CAF"/>
</dbReference>
<keyword evidence="8" id="KW-1185">Reference proteome</keyword>
<dbReference type="PROSITE" id="PS51379">
    <property type="entry name" value="4FE4S_FER_2"/>
    <property type="match status" value="2"/>
</dbReference>
<reference evidence="7 8" key="1">
    <citation type="submission" date="2016-11" db="EMBL/GenBank/DDBJ databases">
        <authorList>
            <person name="Jaros S."/>
            <person name="Januszkiewicz K."/>
            <person name="Wedrychowicz H."/>
        </authorList>
    </citation>
    <scope>NUCLEOTIDE SEQUENCE [LARGE SCALE GENOMIC DNA]</scope>
    <source>
        <strain evidence="7 8">DSM 19022</strain>
    </source>
</reference>
<dbReference type="InterPro" id="IPR017900">
    <property type="entry name" value="4Fe4S_Fe_S_CS"/>
</dbReference>
<evidence type="ECO:0000256" key="4">
    <source>
        <dbReference type="ARBA" id="ARBA00023014"/>
    </source>
</evidence>
<feature type="domain" description="4Fe-4S" evidence="6">
    <location>
        <begin position="370"/>
        <end position="425"/>
    </location>
</feature>
<evidence type="ECO:0000256" key="1">
    <source>
        <dbReference type="ARBA" id="ARBA00022485"/>
    </source>
</evidence>
<sequence>MNNEYNHSVILREDRCIGCTSCLKVCPTEAIRVRDGKAKIISDRCIDCGECIKICPNHAKSAITDDLNMLKRFKYNIAIPSLTIYGQFPSNISIDHILTSIKRIGFDEVIEGTLGADISIDLIKEYLLKKPGIRFPLINSSCPAILRLIQIRFPDLIPNIIDIETPIEITARIAKTEVSQKTGLNIKDIGVFFITPCTARVTSIRNPIGIKESYIDGAISIKDIYGEIVRNLGENENLCISNSTRESLLWSITGGQAASLGIENYLDVDGIHDVIKVLEEVELGKLEDVEFIECSACTEGCVGGPLVIQNSFVAKNRIMRYARKIGDRKRAREDLDKYIKMYEDGFIRLTEEIEPKSVMILDKDLTKSIQKMELVTEILKNLPGLDCGICGSPTCRAFAEDIVKGENKKAVCMIKTIYGFKRKNV</sequence>
<dbReference type="Proteomes" id="UP000184442">
    <property type="component" value="Unassembled WGS sequence"/>
</dbReference>
<dbReference type="Gene3D" id="1.10.15.40">
    <property type="entry name" value="Electron transport complex subunit B, putative Fe-S cluster"/>
    <property type="match status" value="1"/>
</dbReference>
<feature type="domain" description="4Fe-4S ferredoxin-type" evidence="5">
    <location>
        <begin position="7"/>
        <end position="36"/>
    </location>
</feature>
<accession>A0A1M6FRE8</accession>
<dbReference type="GO" id="GO:0046872">
    <property type="term" value="F:metal ion binding"/>
    <property type="evidence" value="ECO:0007669"/>
    <property type="project" value="UniProtKB-KW"/>
</dbReference>
<dbReference type="OrthoDB" id="9798098at2"/>